<evidence type="ECO:0000313" key="4">
    <source>
        <dbReference type="Proteomes" id="UP000681967"/>
    </source>
</evidence>
<dbReference type="EMBL" id="CAJOBJ010141232">
    <property type="protein sequence ID" value="CAF4763907.1"/>
    <property type="molecule type" value="Genomic_DNA"/>
</dbReference>
<accession>A0A8S2YIW6</accession>
<organism evidence="1 4">
    <name type="scientific">Rotaria magnacalcarata</name>
    <dbReference type="NCBI Taxonomy" id="392030"/>
    <lineage>
        <taxon>Eukaryota</taxon>
        <taxon>Metazoa</taxon>
        <taxon>Spiralia</taxon>
        <taxon>Gnathifera</taxon>
        <taxon>Rotifera</taxon>
        <taxon>Eurotatoria</taxon>
        <taxon>Bdelloidea</taxon>
        <taxon>Philodinida</taxon>
        <taxon>Philodinidae</taxon>
        <taxon>Rotaria</taxon>
    </lineage>
</organism>
<dbReference type="EMBL" id="CAJOBH010090230">
    <property type="protein sequence ID" value="CAF4561392.1"/>
    <property type="molecule type" value="Genomic_DNA"/>
</dbReference>
<dbReference type="AlphaFoldDB" id="A0A8S2YIW6"/>
<protein>
    <submittedName>
        <fullName evidence="1">Uncharacterized protein</fullName>
    </submittedName>
</protein>
<dbReference type="Proteomes" id="UP000681967">
    <property type="component" value="Unassembled WGS sequence"/>
</dbReference>
<dbReference type="Gene3D" id="3.50.7.10">
    <property type="entry name" value="GroEL"/>
    <property type="match status" value="1"/>
</dbReference>
<comment type="caution">
    <text evidence="1">The sequence shown here is derived from an EMBL/GenBank/DDBJ whole genome shotgun (WGS) entry which is preliminary data.</text>
</comment>
<dbReference type="InterPro" id="IPR027409">
    <property type="entry name" value="GroEL-like_apical_dom_sf"/>
</dbReference>
<reference evidence="1" key="1">
    <citation type="submission" date="2021-02" db="EMBL/GenBank/DDBJ databases">
        <authorList>
            <person name="Nowell W R."/>
        </authorList>
    </citation>
    <scope>NUCLEOTIDE SEQUENCE</scope>
</reference>
<dbReference type="SUPFAM" id="SSF52029">
    <property type="entry name" value="GroEL apical domain-like"/>
    <property type="match status" value="1"/>
</dbReference>
<sequence length="50" mass="5733">MDTDKIKVFGSRVRVDSVAKVAELELAEKEKMKDKVDKILQHGCNVFINR</sequence>
<name>A0A8S2YIW6_9BILA</name>
<dbReference type="Proteomes" id="UP000681720">
    <property type="component" value="Unassembled WGS sequence"/>
</dbReference>
<evidence type="ECO:0000313" key="3">
    <source>
        <dbReference type="EMBL" id="CAF4763907.1"/>
    </source>
</evidence>
<proteinExistence type="predicted"/>
<evidence type="ECO:0000313" key="1">
    <source>
        <dbReference type="EMBL" id="CAF4561392.1"/>
    </source>
</evidence>
<evidence type="ECO:0000313" key="2">
    <source>
        <dbReference type="EMBL" id="CAF4707840.1"/>
    </source>
</evidence>
<feature type="non-terminal residue" evidence="1">
    <location>
        <position position="50"/>
    </location>
</feature>
<gene>
    <name evidence="1" type="ORF">BYL167_LOCUS38524</name>
    <name evidence="2" type="ORF">GIL414_LOCUS43329</name>
    <name evidence="3" type="ORF">GIL414_LOCUS45669</name>
</gene>
<dbReference type="EMBL" id="CAJOBJ010127780">
    <property type="protein sequence ID" value="CAF4707840.1"/>
    <property type="molecule type" value="Genomic_DNA"/>
</dbReference>